<dbReference type="InterPro" id="IPR018737">
    <property type="entry name" value="DREAM_LIN52"/>
</dbReference>
<name>A0A6P4J373_DROKI</name>
<dbReference type="PANTHER" id="PTHR31489:SF2">
    <property type="entry name" value="PROTEIN LIN-52 HOMOLOG"/>
    <property type="match status" value="1"/>
</dbReference>
<proteinExistence type="inferred from homology"/>
<gene>
    <name evidence="3" type="primary">lin-52</name>
</gene>
<accession>A0A6P4J373</accession>
<protein>
    <submittedName>
        <fullName evidence="3">Protein lin-52 homolog</fullName>
    </submittedName>
</protein>
<evidence type="ECO:0000256" key="1">
    <source>
        <dbReference type="ARBA" id="ARBA00005456"/>
    </source>
</evidence>
<organism evidence="2 3">
    <name type="scientific">Drosophila kikkawai</name>
    <name type="common">Fruit fly</name>
    <dbReference type="NCBI Taxonomy" id="30033"/>
    <lineage>
        <taxon>Eukaryota</taxon>
        <taxon>Metazoa</taxon>
        <taxon>Ecdysozoa</taxon>
        <taxon>Arthropoda</taxon>
        <taxon>Hexapoda</taxon>
        <taxon>Insecta</taxon>
        <taxon>Pterygota</taxon>
        <taxon>Neoptera</taxon>
        <taxon>Endopterygota</taxon>
        <taxon>Diptera</taxon>
        <taxon>Brachycera</taxon>
        <taxon>Muscomorpha</taxon>
        <taxon>Ephydroidea</taxon>
        <taxon>Drosophilidae</taxon>
        <taxon>Drosophila</taxon>
        <taxon>Sophophora</taxon>
    </lineage>
</organism>
<dbReference type="GO" id="GO:0070176">
    <property type="term" value="C:DRM complex"/>
    <property type="evidence" value="ECO:0007669"/>
    <property type="project" value="InterPro"/>
</dbReference>
<sequence length="163" mass="18375">MDKKESGVEAFAPETIQKMDEDAAAAAAVDSDVLAASKMLIPVTKTPEDNKEVLGMHEDELISQETLRASPIQWPERFPGMEEFLTMSDTPIYTPTMDRSNNLTAEDIAHMNQLSQLEPDQLVEKIKSLQDEIYQLGLREAKEMTRGKLLGIFDRDQLPKRQP</sequence>
<dbReference type="OrthoDB" id="5834362at2759"/>
<dbReference type="AlphaFoldDB" id="A0A6P4J373"/>
<dbReference type="RefSeq" id="XP_017035345.1">
    <property type="nucleotide sequence ID" value="XM_017179856.2"/>
</dbReference>
<keyword evidence="2" id="KW-1185">Reference proteome</keyword>
<evidence type="ECO:0000313" key="3">
    <source>
        <dbReference type="RefSeq" id="XP_017035345.1"/>
    </source>
</evidence>
<dbReference type="PANTHER" id="PTHR31489">
    <property type="entry name" value="LIN52 FAMILY MEMBER"/>
    <property type="match status" value="1"/>
</dbReference>
<reference evidence="3" key="1">
    <citation type="submission" date="2025-08" db="UniProtKB">
        <authorList>
            <consortium name="RefSeq"/>
        </authorList>
    </citation>
    <scope>IDENTIFICATION</scope>
    <source>
        <strain evidence="3">14028-0561.14</strain>
        <tissue evidence="3">Whole fly</tissue>
    </source>
</reference>
<dbReference type="Proteomes" id="UP001652661">
    <property type="component" value="Chromosome X"/>
</dbReference>
<dbReference type="Pfam" id="PF10044">
    <property type="entry name" value="LIN52"/>
    <property type="match status" value="1"/>
</dbReference>
<comment type="similarity">
    <text evidence="1">Belongs to the lin-52 family.</text>
</comment>
<dbReference type="GO" id="GO:0006355">
    <property type="term" value="P:regulation of DNA-templated transcription"/>
    <property type="evidence" value="ECO:0007669"/>
    <property type="project" value="InterPro"/>
</dbReference>
<evidence type="ECO:0000313" key="2">
    <source>
        <dbReference type="Proteomes" id="UP001652661"/>
    </source>
</evidence>